<dbReference type="PANTHER" id="PTHR43429">
    <property type="entry name" value="PYRIDINE NUCLEOTIDE-DISULFIDE OXIDOREDUCTASE DOMAIN-CONTAINING"/>
    <property type="match status" value="1"/>
</dbReference>
<feature type="compositionally biased region" description="Polar residues" evidence="4">
    <location>
        <begin position="511"/>
        <end position="520"/>
    </location>
</feature>
<dbReference type="RefSeq" id="WP_201370321.1">
    <property type="nucleotide sequence ID" value="NZ_BNJG01000001.1"/>
</dbReference>
<name>A0ABQ3ULB4_9CHLR</name>
<protein>
    <recommendedName>
        <fullName evidence="5">FAD/NAD(P)-binding domain-containing protein</fullName>
    </recommendedName>
</protein>
<dbReference type="InterPro" id="IPR023753">
    <property type="entry name" value="FAD/NAD-binding_dom"/>
</dbReference>
<evidence type="ECO:0000256" key="1">
    <source>
        <dbReference type="ARBA" id="ARBA00001974"/>
    </source>
</evidence>
<keyword evidence="2" id="KW-0285">Flavoprotein</keyword>
<feature type="compositionally biased region" description="Basic and acidic residues" evidence="4">
    <location>
        <begin position="605"/>
        <end position="614"/>
    </location>
</feature>
<dbReference type="PRINTS" id="PR00469">
    <property type="entry name" value="PNDRDTASEII"/>
</dbReference>
<feature type="region of interest" description="Disordered" evidence="4">
    <location>
        <begin position="511"/>
        <end position="551"/>
    </location>
</feature>
<evidence type="ECO:0000313" key="7">
    <source>
        <dbReference type="Proteomes" id="UP000654345"/>
    </source>
</evidence>
<comment type="caution">
    <text evidence="6">The sequence shown here is derived from an EMBL/GenBank/DDBJ whole genome shotgun (WGS) entry which is preliminary data.</text>
</comment>
<dbReference type="SUPFAM" id="SSF51905">
    <property type="entry name" value="FAD/NAD(P)-binding domain"/>
    <property type="match status" value="1"/>
</dbReference>
<feature type="compositionally biased region" description="Basic and acidic residues" evidence="4">
    <location>
        <begin position="640"/>
        <end position="655"/>
    </location>
</feature>
<sequence>MDRADIVIVGNGIAGLTAAVEARKHAPEKRIVMITEQVHPTINTPALKQYATGRLTREQLLAYPVGTERQEHIRIVTTRVEEIHANSKYLALADKRAFGYDKLLIATGSAPLGLPETMPGRHFDGVLTLHRLQDYLDLRRRLPEVREAVVVGGGVHAVETVMGLLHWGIHVHWLIRGSTFMGRTLDQEASDLILEGMRRSGASVHTETEVIGVVGRVGAVVGVITNQQQMLSCQMVLICTGTKPAETLARRSTIPIEFQNGIVVDDIMQTNVANIFAAGDVAALPNPQTGQHAPRAQWYAAVLQGRLAGAMLAGREDLAKQPLGIAWHATHVGDLSMLTVGDPLAKGSGIEILKDKSQGGYRRLAIAGERLVGYLSLGQSQPDSLAVKRIIEEGHPAQDITRALLKGNFDARRYLSQVETKTARSMLTSKQPLVKARKQEAISMPQPGQSGPLIPPARTTGPLQRIQPVAKDKARETSPLAPLARGEQNPRISGQAIQKNTGEVAPVVISQHGTRSTRPGQTPDAHKYTQTPDPSSWLVGHGQSEIDPFRGNLPALPPSLVGLPEEINAFSGNLPQSRPSIVWEEELDAFSGKLPSLETSPSAQKDSRKAKEENLQQGDPPRNPAPLLGITQSRLPSLRYHVEGNKQPKTPETKHSSGQTGATRTLWSYAKSDNHKKGR</sequence>
<reference evidence="6 7" key="1">
    <citation type="journal article" date="2021" name="Int. J. Syst. Evol. Microbiol.">
        <title>Reticulibacter mediterranei gen. nov., sp. nov., within the new family Reticulibacteraceae fam. nov., and Ktedonospora formicarum gen. nov., sp. nov., Ktedonobacter robiniae sp. nov., Dictyobacter formicarum sp. nov. and Dictyobacter arantiisoli sp. nov., belonging to the class Ktedonobacteria.</title>
        <authorList>
            <person name="Yabe S."/>
            <person name="Zheng Y."/>
            <person name="Wang C.M."/>
            <person name="Sakai Y."/>
            <person name="Abe K."/>
            <person name="Yokota A."/>
            <person name="Donadio S."/>
            <person name="Cavaletti L."/>
            <person name="Monciardini P."/>
        </authorList>
    </citation>
    <scope>NUCLEOTIDE SEQUENCE [LARGE SCALE GENOMIC DNA]</scope>
    <source>
        <strain evidence="6 7">SOSP1-30</strain>
    </source>
</reference>
<dbReference type="Pfam" id="PF07992">
    <property type="entry name" value="Pyr_redox_2"/>
    <property type="match status" value="1"/>
</dbReference>
<dbReference type="PRINTS" id="PR00368">
    <property type="entry name" value="FADPNR"/>
</dbReference>
<evidence type="ECO:0000256" key="2">
    <source>
        <dbReference type="ARBA" id="ARBA00022630"/>
    </source>
</evidence>
<dbReference type="InterPro" id="IPR036188">
    <property type="entry name" value="FAD/NAD-bd_sf"/>
</dbReference>
<keyword evidence="7" id="KW-1185">Reference proteome</keyword>
<dbReference type="Proteomes" id="UP000654345">
    <property type="component" value="Unassembled WGS sequence"/>
</dbReference>
<dbReference type="PANTHER" id="PTHR43429:SF3">
    <property type="entry name" value="NITRITE REDUCTASE [NAD(P)H]"/>
    <property type="match status" value="1"/>
</dbReference>
<evidence type="ECO:0000256" key="4">
    <source>
        <dbReference type="SAM" id="MobiDB-lite"/>
    </source>
</evidence>
<feature type="domain" description="FAD/NAD(P)-binding" evidence="5">
    <location>
        <begin position="5"/>
        <end position="296"/>
    </location>
</feature>
<comment type="cofactor">
    <cofactor evidence="1">
        <name>FAD</name>
        <dbReference type="ChEBI" id="CHEBI:57692"/>
    </cofactor>
</comment>
<evidence type="ECO:0000256" key="3">
    <source>
        <dbReference type="ARBA" id="ARBA00022827"/>
    </source>
</evidence>
<evidence type="ECO:0000313" key="6">
    <source>
        <dbReference type="EMBL" id="GHO53497.1"/>
    </source>
</evidence>
<organism evidence="6 7">
    <name type="scientific">Ktedonobacter robiniae</name>
    <dbReference type="NCBI Taxonomy" id="2778365"/>
    <lineage>
        <taxon>Bacteria</taxon>
        <taxon>Bacillati</taxon>
        <taxon>Chloroflexota</taxon>
        <taxon>Ktedonobacteria</taxon>
        <taxon>Ktedonobacterales</taxon>
        <taxon>Ktedonobacteraceae</taxon>
        <taxon>Ktedonobacter</taxon>
    </lineage>
</organism>
<proteinExistence type="predicted"/>
<dbReference type="Gene3D" id="3.50.50.60">
    <property type="entry name" value="FAD/NAD(P)-binding domain"/>
    <property type="match status" value="2"/>
</dbReference>
<keyword evidence="3" id="KW-0274">FAD</keyword>
<dbReference type="EMBL" id="BNJG01000001">
    <property type="protein sequence ID" value="GHO53497.1"/>
    <property type="molecule type" value="Genomic_DNA"/>
</dbReference>
<accession>A0ABQ3ULB4</accession>
<gene>
    <name evidence="6" type="ORF">KSB_19720</name>
</gene>
<dbReference type="InterPro" id="IPR050260">
    <property type="entry name" value="FAD-bd_OxRdtase"/>
</dbReference>
<evidence type="ECO:0000259" key="5">
    <source>
        <dbReference type="Pfam" id="PF07992"/>
    </source>
</evidence>
<feature type="region of interest" description="Disordered" evidence="4">
    <location>
        <begin position="593"/>
        <end position="679"/>
    </location>
</feature>
<feature type="compositionally biased region" description="Polar residues" evidence="4">
    <location>
        <begin position="656"/>
        <end position="666"/>
    </location>
</feature>